<evidence type="ECO:0000313" key="10">
    <source>
        <dbReference type="EMBL" id="CQR31538.1"/>
    </source>
</evidence>
<feature type="domain" description="Pyridine nucleotide-disulphide oxidoreductase dimerisation" evidence="8">
    <location>
        <begin position="353"/>
        <end position="457"/>
    </location>
</feature>
<dbReference type="PRINTS" id="PR00368">
    <property type="entry name" value="FADPNR"/>
</dbReference>
<dbReference type="Proteomes" id="UP000078599">
    <property type="component" value="Unassembled WGS sequence"/>
</dbReference>
<evidence type="ECO:0000256" key="7">
    <source>
        <dbReference type="SAM" id="MobiDB-lite"/>
    </source>
</evidence>
<name>A0ABP1Z4C7_THIA3</name>
<keyword evidence="5 10" id="KW-0560">Oxidoreductase</keyword>
<dbReference type="InterPro" id="IPR004099">
    <property type="entry name" value="Pyr_nucl-diS_OxRdtase_dimer"/>
</dbReference>
<dbReference type="EC" id="1.8.1.14" evidence="10"/>
<evidence type="ECO:0000259" key="9">
    <source>
        <dbReference type="Pfam" id="PF07992"/>
    </source>
</evidence>
<comment type="caution">
    <text evidence="10">The sequence shown here is derived from an EMBL/GenBank/DDBJ whole genome shotgun (WGS) entry which is preliminary data.</text>
</comment>
<dbReference type="GO" id="GO:0050451">
    <property type="term" value="F:CoA-disulfide reductase (NADPH) activity"/>
    <property type="evidence" value="ECO:0007669"/>
    <property type="project" value="UniProtKB-EC"/>
</dbReference>
<evidence type="ECO:0000259" key="8">
    <source>
        <dbReference type="Pfam" id="PF02852"/>
    </source>
</evidence>
<dbReference type="Pfam" id="PF02852">
    <property type="entry name" value="Pyr_redox_dim"/>
    <property type="match status" value="1"/>
</dbReference>
<dbReference type="SUPFAM" id="SSF55424">
    <property type="entry name" value="FAD/NAD-linked reductases, dimerisation (C-terminal) domain"/>
    <property type="match status" value="1"/>
</dbReference>
<dbReference type="InterPro" id="IPR036188">
    <property type="entry name" value="FAD/NAD-bd_sf"/>
</dbReference>
<comment type="similarity">
    <text evidence="2">Belongs to the class-III pyridine nucleotide-disulfide oxidoreductase family.</text>
</comment>
<dbReference type="PRINTS" id="PR00411">
    <property type="entry name" value="PNDRDTASEI"/>
</dbReference>
<evidence type="ECO:0000313" key="11">
    <source>
        <dbReference type="Proteomes" id="UP000078599"/>
    </source>
</evidence>
<keyword evidence="3" id="KW-0285">Flavoprotein</keyword>
<dbReference type="PANTHER" id="PTHR43429">
    <property type="entry name" value="PYRIDINE NUCLEOTIDE-DISULFIDE OXIDOREDUCTASE DOMAIN-CONTAINING"/>
    <property type="match status" value="1"/>
</dbReference>
<dbReference type="Pfam" id="PF07992">
    <property type="entry name" value="Pyr_redox_2"/>
    <property type="match status" value="1"/>
</dbReference>
<sequence>MHRSGSPAAEHEAILSGAKPGKGTSMTRLLIIGGSDAGISAALRAHEIDPRAEVSVLLADEYPNYSICGLPFYLSGETPDHRQLAHRTAFDGIDILTNRRVVSIHPAGKRVDVVRGANGRAETMRYDHLIIATGAVPVRPQGLPGLDLPGVYGLHTMADSFAVHHHLTTGEARSALIVGAGYIGVEMADALRHRGIDVTLVSHTDPVFPSVDPSFGRLIGEELSRHGVRVVAGCTVERIEAAGNRRGLTVSGSGGFAATADLVLVATGVRPDTTLAATAGIALGPSGAIRVTQRMETTIPGIGAAGDCVETWHRILQRPVYLPLGTTAHKQGRVAGENAVGGERLFAGSVGSQTVKVFELAIARTGLREAEARTADFDPVTLEIETWDHKAYYPGAQKLRIRVTGDRRTGRLLGAQILGHWRSEVSKRIDVFAAALFHGMGVEDLNDLDLSYTPPFSSPWDPVQMGAQAWMSAVKTGADKSFTADRPTNLEKGTQHESP</sequence>
<feature type="region of interest" description="Disordered" evidence="7">
    <location>
        <begin position="1"/>
        <end position="20"/>
    </location>
</feature>
<protein>
    <submittedName>
        <fullName evidence="10">FAD-dependent pyridine nucleotide-disulphide oxidoreductase</fullName>
        <ecNumber evidence="10">1.8.1.14</ecNumber>
    </submittedName>
</protein>
<keyword evidence="4" id="KW-0274">FAD</keyword>
<dbReference type="InterPro" id="IPR016156">
    <property type="entry name" value="FAD/NAD-linked_Rdtase_dimer_sf"/>
</dbReference>
<dbReference type="Gene3D" id="3.50.50.60">
    <property type="entry name" value="FAD/NAD(P)-binding domain"/>
    <property type="match status" value="2"/>
</dbReference>
<dbReference type="SUPFAM" id="SSF51905">
    <property type="entry name" value="FAD/NAD(P)-binding domain"/>
    <property type="match status" value="2"/>
</dbReference>
<reference evidence="10 11" key="1">
    <citation type="submission" date="2015-03" db="EMBL/GenBank/DDBJ databases">
        <authorList>
            <person name="Regsiter A."/>
            <person name="william w."/>
        </authorList>
    </citation>
    <scope>NUCLEOTIDE SEQUENCE [LARGE SCALE GENOMIC DNA]</scope>
    <source>
        <strain evidence="10 11">CB1</strain>
    </source>
</reference>
<organism evidence="10 11">
    <name type="scientific">Thiomonas arsenitoxydans (strain DSM 22701 / CIP 110005 / 3As)</name>
    <dbReference type="NCBI Taxonomy" id="426114"/>
    <lineage>
        <taxon>Bacteria</taxon>
        <taxon>Pseudomonadati</taxon>
        <taxon>Pseudomonadota</taxon>
        <taxon>Betaproteobacteria</taxon>
        <taxon>Burkholderiales</taxon>
        <taxon>Thiomonas</taxon>
    </lineage>
</organism>
<dbReference type="InterPro" id="IPR023753">
    <property type="entry name" value="FAD/NAD-binding_dom"/>
</dbReference>
<dbReference type="PANTHER" id="PTHR43429:SF1">
    <property type="entry name" value="NAD(P)H SULFUR OXIDOREDUCTASE (COA-DEPENDENT)"/>
    <property type="match status" value="1"/>
</dbReference>
<evidence type="ECO:0000256" key="5">
    <source>
        <dbReference type="ARBA" id="ARBA00023002"/>
    </source>
</evidence>
<evidence type="ECO:0000256" key="2">
    <source>
        <dbReference type="ARBA" id="ARBA00009130"/>
    </source>
</evidence>
<accession>A0ABP1Z4C7</accession>
<keyword evidence="11" id="KW-1185">Reference proteome</keyword>
<feature type="domain" description="FAD/NAD(P)-binding" evidence="9">
    <location>
        <begin position="28"/>
        <end position="331"/>
    </location>
</feature>
<evidence type="ECO:0000256" key="3">
    <source>
        <dbReference type="ARBA" id="ARBA00022630"/>
    </source>
</evidence>
<evidence type="ECO:0000256" key="4">
    <source>
        <dbReference type="ARBA" id="ARBA00022827"/>
    </source>
</evidence>
<gene>
    <name evidence="10" type="ORF">THICB1_170097</name>
</gene>
<proteinExistence type="inferred from homology"/>
<evidence type="ECO:0000256" key="6">
    <source>
        <dbReference type="ARBA" id="ARBA00023284"/>
    </source>
</evidence>
<dbReference type="InterPro" id="IPR050260">
    <property type="entry name" value="FAD-bd_OxRdtase"/>
</dbReference>
<comment type="cofactor">
    <cofactor evidence="1">
        <name>FAD</name>
        <dbReference type="ChEBI" id="CHEBI:57692"/>
    </cofactor>
</comment>
<dbReference type="EMBL" id="CTRI01000009">
    <property type="protein sequence ID" value="CQR31538.1"/>
    <property type="molecule type" value="Genomic_DNA"/>
</dbReference>
<keyword evidence="6" id="KW-0676">Redox-active center</keyword>
<evidence type="ECO:0000256" key="1">
    <source>
        <dbReference type="ARBA" id="ARBA00001974"/>
    </source>
</evidence>